<protein>
    <submittedName>
        <fullName evidence="4">Quinone oxidoreductase</fullName>
    </submittedName>
</protein>
<dbReference type="Gene3D" id="3.40.50.720">
    <property type="entry name" value="NAD(P)-binding Rossmann-like Domain"/>
    <property type="match status" value="1"/>
</dbReference>
<dbReference type="SMART" id="SM00829">
    <property type="entry name" value="PKS_ER"/>
    <property type="match status" value="1"/>
</dbReference>
<dbReference type="InterPro" id="IPR011032">
    <property type="entry name" value="GroES-like_sf"/>
</dbReference>
<evidence type="ECO:0000313" key="5">
    <source>
        <dbReference type="Proteomes" id="UP000676325"/>
    </source>
</evidence>
<evidence type="ECO:0000256" key="1">
    <source>
        <dbReference type="ARBA" id="ARBA00022857"/>
    </source>
</evidence>
<dbReference type="AlphaFoldDB" id="A0A941E7X0"/>
<dbReference type="CDD" id="cd05286">
    <property type="entry name" value="QOR2"/>
    <property type="match status" value="1"/>
</dbReference>
<dbReference type="Pfam" id="PF00107">
    <property type="entry name" value="ADH_zinc_N"/>
    <property type="match status" value="1"/>
</dbReference>
<comment type="caution">
    <text evidence="4">The sequence shown here is derived from an EMBL/GenBank/DDBJ whole genome shotgun (WGS) entry which is preliminary data.</text>
</comment>
<sequence length="324" mass="33400">MHAAYVTKTGGPEVLEYSEVEAPAAGPGQVLVRVAAAGVNFIDIYVRTGLYPRPLPAVPGGEGAGTVAALGEGVTGLAVGDRVAWADGNTGSYAEYDVVRADRLVHVPEGVDLETAAAAMLQGMTAHYLTNSTWPLKAGDIALVHAAAGGMGLLLTQIATSKGARVIGTTSTAAKAALAREAGAEAVIDYTEVADLAAEVRALTDGRGVDVVYDGVGKTTFEASLRSLRRRGLLALYGGASGPVPAFDPQVLNRLGSLFLTRPTLVDHIVTREELEWRAGEILAAVADGSLKIRIGARFRLAEAADAHTALAGRATTGKVLLIP</sequence>
<proteinExistence type="predicted"/>
<dbReference type="PANTHER" id="PTHR48106:SF13">
    <property type="entry name" value="QUINONE OXIDOREDUCTASE-RELATED"/>
    <property type="match status" value="1"/>
</dbReference>
<accession>A0A941E7X0</accession>
<dbReference type="InterPro" id="IPR047618">
    <property type="entry name" value="QOR-like"/>
</dbReference>
<dbReference type="GO" id="GO:0070402">
    <property type="term" value="F:NADPH binding"/>
    <property type="evidence" value="ECO:0007669"/>
    <property type="project" value="TreeGrafter"/>
</dbReference>
<gene>
    <name evidence="4" type="ORF">KDK95_03930</name>
</gene>
<evidence type="ECO:0000313" key="4">
    <source>
        <dbReference type="EMBL" id="MBR7825442.1"/>
    </source>
</evidence>
<evidence type="ECO:0000259" key="3">
    <source>
        <dbReference type="SMART" id="SM00829"/>
    </source>
</evidence>
<name>A0A941E7X0_9ACTN</name>
<dbReference type="InterPro" id="IPR013154">
    <property type="entry name" value="ADH-like_N"/>
</dbReference>
<dbReference type="FunFam" id="3.40.50.720:FF:000053">
    <property type="entry name" value="Quinone oxidoreductase 1"/>
    <property type="match status" value="1"/>
</dbReference>
<keyword evidence="5" id="KW-1185">Reference proteome</keyword>
<dbReference type="EMBL" id="JAGSOH010000005">
    <property type="protein sequence ID" value="MBR7825442.1"/>
    <property type="molecule type" value="Genomic_DNA"/>
</dbReference>
<dbReference type="GO" id="GO:0035925">
    <property type="term" value="F:mRNA 3'-UTR AU-rich region binding"/>
    <property type="evidence" value="ECO:0007669"/>
    <property type="project" value="TreeGrafter"/>
</dbReference>
<organism evidence="4 5">
    <name type="scientific">Actinospica acidithermotolerans</name>
    <dbReference type="NCBI Taxonomy" id="2828514"/>
    <lineage>
        <taxon>Bacteria</taxon>
        <taxon>Bacillati</taxon>
        <taxon>Actinomycetota</taxon>
        <taxon>Actinomycetes</taxon>
        <taxon>Catenulisporales</taxon>
        <taxon>Actinospicaceae</taxon>
        <taxon>Actinospica</taxon>
    </lineage>
</organism>
<dbReference type="Pfam" id="PF08240">
    <property type="entry name" value="ADH_N"/>
    <property type="match status" value="1"/>
</dbReference>
<keyword evidence="1" id="KW-0521">NADP</keyword>
<dbReference type="SUPFAM" id="SSF51735">
    <property type="entry name" value="NAD(P)-binding Rossmann-fold domains"/>
    <property type="match status" value="1"/>
</dbReference>
<dbReference type="InterPro" id="IPR036291">
    <property type="entry name" value="NAD(P)-bd_dom_sf"/>
</dbReference>
<reference evidence="4" key="1">
    <citation type="submission" date="2021-04" db="EMBL/GenBank/DDBJ databases">
        <title>Genome based classification of Actinospica acidithermotolerans sp. nov., an actinobacterium isolated from an Indonesian hot spring.</title>
        <authorList>
            <person name="Kusuma A.B."/>
            <person name="Putra K.E."/>
            <person name="Nafisah S."/>
            <person name="Loh J."/>
            <person name="Nouioui I."/>
            <person name="Goodfellow M."/>
        </authorList>
    </citation>
    <scope>NUCLEOTIDE SEQUENCE</scope>
    <source>
        <strain evidence="4">MGRD01-02</strain>
    </source>
</reference>
<dbReference type="GO" id="GO:0003960">
    <property type="term" value="F:quinone reductase (NADPH) activity"/>
    <property type="evidence" value="ECO:0007669"/>
    <property type="project" value="InterPro"/>
</dbReference>
<keyword evidence="2" id="KW-0560">Oxidoreductase</keyword>
<dbReference type="InterPro" id="IPR013149">
    <property type="entry name" value="ADH-like_C"/>
</dbReference>
<dbReference type="Gene3D" id="3.90.180.10">
    <property type="entry name" value="Medium-chain alcohol dehydrogenases, catalytic domain"/>
    <property type="match status" value="1"/>
</dbReference>
<dbReference type="RefSeq" id="WP_212516607.1">
    <property type="nucleotide sequence ID" value="NZ_JAGSOH010000005.1"/>
</dbReference>
<dbReference type="PANTHER" id="PTHR48106">
    <property type="entry name" value="QUINONE OXIDOREDUCTASE PIG3-RELATED"/>
    <property type="match status" value="1"/>
</dbReference>
<dbReference type="Proteomes" id="UP000676325">
    <property type="component" value="Unassembled WGS sequence"/>
</dbReference>
<dbReference type="SUPFAM" id="SSF50129">
    <property type="entry name" value="GroES-like"/>
    <property type="match status" value="1"/>
</dbReference>
<evidence type="ECO:0000256" key="2">
    <source>
        <dbReference type="ARBA" id="ARBA00023002"/>
    </source>
</evidence>
<feature type="domain" description="Enoyl reductase (ER)" evidence="3">
    <location>
        <begin position="10"/>
        <end position="322"/>
    </location>
</feature>
<dbReference type="InterPro" id="IPR020843">
    <property type="entry name" value="ER"/>
</dbReference>
<dbReference type="GO" id="GO:0005829">
    <property type="term" value="C:cytosol"/>
    <property type="evidence" value="ECO:0007669"/>
    <property type="project" value="TreeGrafter"/>
</dbReference>